<gene>
    <name evidence="3" type="primary">LOC106555487</name>
</gene>
<dbReference type="AlphaFoldDB" id="A0A6I9YZU1"/>
<feature type="region of interest" description="Disordered" evidence="1">
    <location>
        <begin position="1"/>
        <end position="162"/>
    </location>
</feature>
<evidence type="ECO:0000313" key="3">
    <source>
        <dbReference type="RefSeq" id="XP_013929827.1"/>
    </source>
</evidence>
<protein>
    <submittedName>
        <fullName evidence="3">Uncharacterized protein LOC106555487 isoform X1</fullName>
    </submittedName>
</protein>
<dbReference type="KEGG" id="tsr:106555487"/>
<proteinExistence type="predicted"/>
<dbReference type="OrthoDB" id="10645543at2759"/>
<dbReference type="RefSeq" id="XP_013929827.1">
    <property type="nucleotide sequence ID" value="XM_014074352.1"/>
</dbReference>
<evidence type="ECO:0000256" key="1">
    <source>
        <dbReference type="SAM" id="MobiDB-lite"/>
    </source>
</evidence>
<feature type="compositionally biased region" description="Basic residues" evidence="1">
    <location>
        <begin position="79"/>
        <end position="89"/>
    </location>
</feature>
<name>A0A6I9YZU1_9SAUR</name>
<evidence type="ECO:0000313" key="2">
    <source>
        <dbReference type="Proteomes" id="UP000504617"/>
    </source>
</evidence>
<dbReference type="Proteomes" id="UP000504617">
    <property type="component" value="Unplaced"/>
</dbReference>
<keyword evidence="2" id="KW-1185">Reference proteome</keyword>
<organism evidence="2 3">
    <name type="scientific">Thamnophis sirtalis</name>
    <dbReference type="NCBI Taxonomy" id="35019"/>
    <lineage>
        <taxon>Eukaryota</taxon>
        <taxon>Metazoa</taxon>
        <taxon>Chordata</taxon>
        <taxon>Craniata</taxon>
        <taxon>Vertebrata</taxon>
        <taxon>Euteleostomi</taxon>
        <taxon>Lepidosauria</taxon>
        <taxon>Squamata</taxon>
        <taxon>Bifurcata</taxon>
        <taxon>Unidentata</taxon>
        <taxon>Episquamata</taxon>
        <taxon>Toxicofera</taxon>
        <taxon>Serpentes</taxon>
        <taxon>Colubroidea</taxon>
        <taxon>Colubridae</taxon>
        <taxon>Natricinae</taxon>
        <taxon>Thamnophis</taxon>
    </lineage>
</organism>
<feature type="compositionally biased region" description="Basic and acidic residues" evidence="1">
    <location>
        <begin position="112"/>
        <end position="122"/>
    </location>
</feature>
<accession>A0A6I9YZU1</accession>
<sequence>MEKRRRRLKLNSQAGTKKREEEEGGTFRGPFPSSLLTGAPLSPLLLQRGGRSRCGHPGGSHPPGRRADRLVRRNGSGRGRAHRGTRRKRDFGCQKATKQEHTTLGPSNGHKPGPDPCEHVPDGGHQPRPGERPRSGGYGACDCQDHRQHRHHGRPGGGSGHAGTVMADRGWIVTPQLLPLFSDFSTPLRKCNQEALGVSQLWTTQPRAEKGARARWVIKRTHLLPTGARRLVRTGYAPAFFAWIARSEEGRGSESFPALCL</sequence>
<reference evidence="3" key="1">
    <citation type="submission" date="2025-08" db="UniProtKB">
        <authorList>
            <consortium name="RefSeq"/>
        </authorList>
    </citation>
    <scope>IDENTIFICATION</scope>
    <source>
        <tissue evidence="3">Skeletal muscle</tissue>
    </source>
</reference>
<dbReference type="GeneID" id="106555487"/>
<feature type="compositionally biased region" description="Low complexity" evidence="1">
    <location>
        <begin position="28"/>
        <end position="46"/>
    </location>
</feature>